<dbReference type="RefSeq" id="WP_015906246.1">
    <property type="nucleotide sequence ID" value="NC_012108.1"/>
</dbReference>
<dbReference type="HOGENOM" id="CLU_2092830_0_0_7"/>
<evidence type="ECO:0000313" key="2">
    <source>
        <dbReference type="Proteomes" id="UP000000442"/>
    </source>
</evidence>
<gene>
    <name evidence="1" type="ordered locus">HRM2_44760</name>
</gene>
<dbReference type="Proteomes" id="UP000000442">
    <property type="component" value="Chromosome"/>
</dbReference>
<accession>C0QF31</accession>
<name>C0QF31_DESAH</name>
<protein>
    <submittedName>
        <fullName evidence="1">Uncharacterized protein</fullName>
    </submittedName>
</protein>
<keyword evidence="2" id="KW-1185">Reference proteome</keyword>
<dbReference type="EMBL" id="CP001087">
    <property type="protein sequence ID" value="ACN17532.1"/>
    <property type="molecule type" value="Genomic_DNA"/>
</dbReference>
<reference evidence="1 2" key="1">
    <citation type="journal article" date="2009" name="Environ. Microbiol.">
        <title>Genome sequence of Desulfobacterium autotrophicum HRM2, a marine sulfate reducer oxidizing organic carbon completely to carbon dioxide.</title>
        <authorList>
            <person name="Strittmatter A.W."/>
            <person name="Liesegang H."/>
            <person name="Rabus R."/>
            <person name="Decker I."/>
            <person name="Amann J."/>
            <person name="Andres S."/>
            <person name="Henne A."/>
            <person name="Fricke W.F."/>
            <person name="Martinez-Arias R."/>
            <person name="Bartels D."/>
            <person name="Goesmann A."/>
            <person name="Krause L."/>
            <person name="Puehler A."/>
            <person name="Klenk H.P."/>
            <person name="Richter M."/>
            <person name="Schuler M."/>
            <person name="Gloeckner F.O."/>
            <person name="Meyerdierks A."/>
            <person name="Gottschalk G."/>
            <person name="Amann R."/>
        </authorList>
    </citation>
    <scope>NUCLEOTIDE SEQUENCE [LARGE SCALE GENOMIC DNA]</scope>
    <source>
        <strain evidence="2">ATCC 43914 / DSM 3382 / HRM2</strain>
    </source>
</reference>
<proteinExistence type="predicted"/>
<dbReference type="AlphaFoldDB" id="C0QF31"/>
<sequence length="116" mass="13401">MKIWELKKCGHRCPEWRSCKLVGDQIESNTGREFPVTCPLKDHPDWNMTEQILEAQDNTFTNIRFLEAIKDNIVAGINGDPEAFNHALGMTKNLINELEEKYENLKVTEAKRRAVD</sequence>
<organism evidence="1 2">
    <name type="scientific">Desulforapulum autotrophicum (strain ATCC 43914 / DSM 3382 / VKM B-1955 / HRM2)</name>
    <name type="common">Desulfobacterium autotrophicum</name>
    <dbReference type="NCBI Taxonomy" id="177437"/>
    <lineage>
        <taxon>Bacteria</taxon>
        <taxon>Pseudomonadati</taxon>
        <taxon>Thermodesulfobacteriota</taxon>
        <taxon>Desulfobacteria</taxon>
        <taxon>Desulfobacterales</taxon>
        <taxon>Desulfobacteraceae</taxon>
        <taxon>Desulforapulum</taxon>
    </lineage>
</organism>
<dbReference type="KEGG" id="dat:HRM2_44760"/>
<evidence type="ECO:0000313" key="1">
    <source>
        <dbReference type="EMBL" id="ACN17532.1"/>
    </source>
</evidence>